<dbReference type="InterPro" id="IPR025164">
    <property type="entry name" value="Toastrack_DUF4097"/>
</dbReference>
<feature type="signal peptide" evidence="1">
    <location>
        <begin position="1"/>
        <end position="22"/>
    </location>
</feature>
<accession>A0A8J2U8P6</accession>
<sequence length="256" mass="27729">MKKMKYTFLLVASLCTAGILRAQEYKIPVENTKDAKLILDDFTGELPIEGYSGNEIIITTGHHFEQNDRAKGLKPIYAAGTDNTGVGVAMEKNGNKVTLRCLLSITQSAEYKIRVPENMALEITRDCPKGGETIISNIKNEVEFKGCHDISLKNVTGPLVISTISGNVNVVFTEVAKDKPISISSVSGEVDVTLPAKTPFSVEMGTVSGNMYSDFEFPTNNDMKRIGGGKLRADFNGGGTAVRLNVVSGNIYLRKS</sequence>
<dbReference type="Proteomes" id="UP000607559">
    <property type="component" value="Unassembled WGS sequence"/>
</dbReference>
<organism evidence="3 4">
    <name type="scientific">Puia dinghuensis</name>
    <dbReference type="NCBI Taxonomy" id="1792502"/>
    <lineage>
        <taxon>Bacteria</taxon>
        <taxon>Pseudomonadati</taxon>
        <taxon>Bacteroidota</taxon>
        <taxon>Chitinophagia</taxon>
        <taxon>Chitinophagales</taxon>
        <taxon>Chitinophagaceae</taxon>
        <taxon>Puia</taxon>
    </lineage>
</organism>
<reference evidence="3" key="1">
    <citation type="journal article" date="2014" name="Int. J. Syst. Evol. Microbiol.">
        <title>Complete genome sequence of Corynebacterium casei LMG S-19264T (=DSM 44701T), isolated from a smear-ripened cheese.</title>
        <authorList>
            <consortium name="US DOE Joint Genome Institute (JGI-PGF)"/>
            <person name="Walter F."/>
            <person name="Albersmeier A."/>
            <person name="Kalinowski J."/>
            <person name="Ruckert C."/>
        </authorList>
    </citation>
    <scope>NUCLEOTIDE SEQUENCE</scope>
    <source>
        <strain evidence="3">CGMCC 1.15448</strain>
    </source>
</reference>
<feature type="domain" description="DUF4097" evidence="2">
    <location>
        <begin position="149"/>
        <end position="253"/>
    </location>
</feature>
<evidence type="ECO:0000259" key="2">
    <source>
        <dbReference type="Pfam" id="PF13349"/>
    </source>
</evidence>
<keyword evidence="4" id="KW-1185">Reference proteome</keyword>
<protein>
    <recommendedName>
        <fullName evidence="2">DUF4097 domain-containing protein</fullName>
    </recommendedName>
</protein>
<gene>
    <name evidence="3" type="ORF">GCM10011511_07210</name>
</gene>
<evidence type="ECO:0000313" key="4">
    <source>
        <dbReference type="Proteomes" id="UP000607559"/>
    </source>
</evidence>
<evidence type="ECO:0000256" key="1">
    <source>
        <dbReference type="SAM" id="SignalP"/>
    </source>
</evidence>
<reference evidence="3" key="2">
    <citation type="submission" date="2020-09" db="EMBL/GenBank/DDBJ databases">
        <authorList>
            <person name="Sun Q."/>
            <person name="Zhou Y."/>
        </authorList>
    </citation>
    <scope>NUCLEOTIDE SEQUENCE</scope>
    <source>
        <strain evidence="3">CGMCC 1.15448</strain>
    </source>
</reference>
<proteinExistence type="predicted"/>
<keyword evidence="1" id="KW-0732">Signal</keyword>
<evidence type="ECO:0000313" key="3">
    <source>
        <dbReference type="EMBL" id="GGA86705.1"/>
    </source>
</evidence>
<dbReference type="AlphaFoldDB" id="A0A8J2U8P6"/>
<dbReference type="RefSeq" id="WP_188928637.1">
    <property type="nucleotide sequence ID" value="NZ_BMJC01000001.1"/>
</dbReference>
<name>A0A8J2U8P6_9BACT</name>
<dbReference type="Pfam" id="PF13349">
    <property type="entry name" value="DUF4097"/>
    <property type="match status" value="1"/>
</dbReference>
<dbReference type="EMBL" id="BMJC01000001">
    <property type="protein sequence ID" value="GGA86705.1"/>
    <property type="molecule type" value="Genomic_DNA"/>
</dbReference>
<comment type="caution">
    <text evidence="3">The sequence shown here is derived from an EMBL/GenBank/DDBJ whole genome shotgun (WGS) entry which is preliminary data.</text>
</comment>
<feature type="chain" id="PRO_5035285654" description="DUF4097 domain-containing protein" evidence="1">
    <location>
        <begin position="23"/>
        <end position="256"/>
    </location>
</feature>